<sequence>MKPAFIQTSNTARFLDAVDALERRGADEACLMVVEGEPGQGKSATAKWWSVQNGCVYIRAKRKWSGGWFLRELLGELRVMPEHSFERMFGQAVKAIGLRMTEARASGATWGIVIDEIDHVSKDSKILETLRDLTDLTEVPMIMVGMGRVKQALTRFPQVARRVAKYCEFESLPLDDCRALVQGRCEVPVDEALVRLLHRVSAGFSCEILEGIATIERAGKRLGGRAVTVQDLDGQPIINERSTGRAIIVRTA</sequence>
<dbReference type="InterPro" id="IPR052026">
    <property type="entry name" value="ExeA_AAA_ATPase_DNA-bind"/>
</dbReference>
<evidence type="ECO:0000313" key="2">
    <source>
        <dbReference type="EMBL" id="PWR23384.1"/>
    </source>
</evidence>
<dbReference type="GO" id="GO:0016887">
    <property type="term" value="F:ATP hydrolysis activity"/>
    <property type="evidence" value="ECO:0007669"/>
    <property type="project" value="InterPro"/>
</dbReference>
<keyword evidence="2" id="KW-0547">Nucleotide-binding</keyword>
<dbReference type="PANTHER" id="PTHR35894">
    <property type="entry name" value="GENERAL SECRETION PATHWAY PROTEIN A-RELATED"/>
    <property type="match status" value="1"/>
</dbReference>
<keyword evidence="2" id="KW-0067">ATP-binding</keyword>
<organism evidence="2 3">
    <name type="scientific">Zavarzinia compransoris</name>
    <dbReference type="NCBI Taxonomy" id="1264899"/>
    <lineage>
        <taxon>Bacteria</taxon>
        <taxon>Pseudomonadati</taxon>
        <taxon>Pseudomonadota</taxon>
        <taxon>Alphaproteobacteria</taxon>
        <taxon>Rhodospirillales</taxon>
        <taxon>Zavarziniaceae</taxon>
        <taxon>Zavarzinia</taxon>
    </lineage>
</organism>
<evidence type="ECO:0000259" key="1">
    <source>
        <dbReference type="Pfam" id="PF13401"/>
    </source>
</evidence>
<dbReference type="Proteomes" id="UP000246077">
    <property type="component" value="Unassembled WGS sequence"/>
</dbReference>
<dbReference type="Pfam" id="PF13401">
    <property type="entry name" value="AAA_22"/>
    <property type="match status" value="1"/>
</dbReference>
<reference evidence="3" key="1">
    <citation type="submission" date="2018-05" db="EMBL/GenBank/DDBJ databases">
        <title>Zavarzinia sp. HR-AS.</title>
        <authorList>
            <person name="Lee Y."/>
            <person name="Jeon C.O."/>
        </authorList>
    </citation>
    <scope>NUCLEOTIDE SEQUENCE [LARGE SCALE GENOMIC DNA]</scope>
    <source>
        <strain evidence="3">DSM 1231</strain>
    </source>
</reference>
<dbReference type="Gene3D" id="3.40.50.300">
    <property type="entry name" value="P-loop containing nucleotide triphosphate hydrolases"/>
    <property type="match status" value="1"/>
</dbReference>
<gene>
    <name evidence="2" type="ORF">DKG75_02100</name>
</gene>
<dbReference type="RefSeq" id="WP_109919417.1">
    <property type="nucleotide sequence ID" value="NZ_QGLF01000001.1"/>
</dbReference>
<protein>
    <submittedName>
        <fullName evidence="2">ATP-binding protein</fullName>
    </submittedName>
</protein>
<dbReference type="EMBL" id="QGLF01000001">
    <property type="protein sequence ID" value="PWR23384.1"/>
    <property type="molecule type" value="Genomic_DNA"/>
</dbReference>
<dbReference type="GO" id="GO:0005524">
    <property type="term" value="F:ATP binding"/>
    <property type="evidence" value="ECO:0007669"/>
    <property type="project" value="UniProtKB-KW"/>
</dbReference>
<dbReference type="OrthoDB" id="9797061at2"/>
<dbReference type="PANTHER" id="PTHR35894:SF5">
    <property type="entry name" value="MU-LIKE PROPHAGE FLUMU DNA TRANSPOSITION PROTEIN B"/>
    <property type="match status" value="1"/>
</dbReference>
<dbReference type="SUPFAM" id="SSF52540">
    <property type="entry name" value="P-loop containing nucleoside triphosphate hydrolases"/>
    <property type="match status" value="1"/>
</dbReference>
<keyword evidence="3" id="KW-1185">Reference proteome</keyword>
<dbReference type="InterPro" id="IPR049945">
    <property type="entry name" value="AAA_22"/>
</dbReference>
<evidence type="ECO:0000313" key="3">
    <source>
        <dbReference type="Proteomes" id="UP000246077"/>
    </source>
</evidence>
<accession>A0A317EAR6</accession>
<comment type="caution">
    <text evidence="2">The sequence shown here is derived from an EMBL/GenBank/DDBJ whole genome shotgun (WGS) entry which is preliminary data.</text>
</comment>
<proteinExistence type="predicted"/>
<name>A0A317EAR6_9PROT</name>
<dbReference type="AlphaFoldDB" id="A0A317EAR6"/>
<dbReference type="InterPro" id="IPR027417">
    <property type="entry name" value="P-loop_NTPase"/>
</dbReference>
<feature type="domain" description="ORC1/DEAH AAA+ ATPase" evidence="1">
    <location>
        <begin position="30"/>
        <end position="151"/>
    </location>
</feature>